<dbReference type="AlphaFoldDB" id="A0A242NW13"/>
<feature type="transmembrane region" description="Helical" evidence="9">
    <location>
        <begin position="70"/>
        <end position="91"/>
    </location>
</feature>
<organism evidence="10 11">
    <name type="scientific">Gilliamella apis</name>
    <dbReference type="NCBI Taxonomy" id="1970738"/>
    <lineage>
        <taxon>Bacteria</taxon>
        <taxon>Pseudomonadati</taxon>
        <taxon>Pseudomonadota</taxon>
        <taxon>Gammaproteobacteria</taxon>
        <taxon>Orbales</taxon>
        <taxon>Orbaceae</taxon>
        <taxon>Gilliamella</taxon>
    </lineage>
</organism>
<dbReference type="EMBL" id="NASK01000083">
    <property type="protein sequence ID" value="OTQ50882.1"/>
    <property type="molecule type" value="Genomic_DNA"/>
</dbReference>
<evidence type="ECO:0000256" key="4">
    <source>
        <dbReference type="ARBA" id="ARBA00022475"/>
    </source>
</evidence>
<keyword evidence="4" id="KW-1003">Cell membrane</keyword>
<comment type="caution">
    <text evidence="10">The sequence shown here is derived from an EMBL/GenBank/DDBJ whole genome shotgun (WGS) entry which is preliminary data.</text>
</comment>
<comment type="subcellular location">
    <subcellularLocation>
        <location evidence="1">Cell inner membrane</location>
        <topology evidence="1">Multi-pass membrane protein</topology>
    </subcellularLocation>
</comment>
<reference evidence="10 11" key="1">
    <citation type="submission" date="2017-03" db="EMBL/GenBank/DDBJ databases">
        <title>Comparative genomics of honeybee gut symbionts reveal geographically distinct and subgroup specific antibiotic resistance.</title>
        <authorList>
            <person name="Ludvigsen J."/>
            <person name="Porcellato D."/>
            <person name="Labee-Lund T.M."/>
            <person name="Amdam G.V."/>
            <person name="Rudi K."/>
        </authorList>
    </citation>
    <scope>NUCLEOTIDE SEQUENCE [LARGE SCALE GENOMIC DNA]</scope>
    <source>
        <strain evidence="10 11">A-4-12</strain>
    </source>
</reference>
<comment type="similarity">
    <text evidence="2">Belongs to the UPF0208 family.</text>
</comment>
<evidence type="ECO:0000256" key="3">
    <source>
        <dbReference type="ARBA" id="ARBA00018831"/>
    </source>
</evidence>
<evidence type="ECO:0000256" key="8">
    <source>
        <dbReference type="ARBA" id="ARBA00023136"/>
    </source>
</evidence>
<proteinExistence type="inferred from homology"/>
<keyword evidence="7 9" id="KW-1133">Transmembrane helix</keyword>
<evidence type="ECO:0000256" key="9">
    <source>
        <dbReference type="SAM" id="Phobius"/>
    </source>
</evidence>
<feature type="transmembrane region" description="Helical" evidence="9">
    <location>
        <begin position="48"/>
        <end position="64"/>
    </location>
</feature>
<keyword evidence="5" id="KW-0997">Cell inner membrane</keyword>
<evidence type="ECO:0000313" key="10">
    <source>
        <dbReference type="EMBL" id="OTQ50882.1"/>
    </source>
</evidence>
<dbReference type="Proteomes" id="UP000194968">
    <property type="component" value="Unassembled WGS sequence"/>
</dbReference>
<dbReference type="Pfam" id="PF04217">
    <property type="entry name" value="DUF412"/>
    <property type="match status" value="1"/>
</dbReference>
<keyword evidence="6 9" id="KW-0812">Transmembrane</keyword>
<dbReference type="OrthoDB" id="7066670at2"/>
<dbReference type="InterPro" id="IPR007334">
    <property type="entry name" value="UPF0208"/>
</dbReference>
<gene>
    <name evidence="10" type="ORF">B6D06_03580</name>
</gene>
<evidence type="ECO:0000256" key="1">
    <source>
        <dbReference type="ARBA" id="ARBA00004429"/>
    </source>
</evidence>
<evidence type="ECO:0000256" key="5">
    <source>
        <dbReference type="ARBA" id="ARBA00022519"/>
    </source>
</evidence>
<evidence type="ECO:0000256" key="6">
    <source>
        <dbReference type="ARBA" id="ARBA00022692"/>
    </source>
</evidence>
<dbReference type="NCBIfam" id="NF002493">
    <property type="entry name" value="PRK01816.1"/>
    <property type="match status" value="1"/>
</dbReference>
<keyword evidence="8 9" id="KW-0472">Membrane</keyword>
<name>A0A242NW13_9GAMM</name>
<sequence>MSRNPNQMNLVKKFKAGQTYMDLCPKDKALSYSFPELKIINHIKTTKKILPPIIIGLIVWQYYLPAQLAVTIVTILFALSLPIQGILWLGYRAQSPLPLNLVDDYNRIKLQLIEKKVISPNRNPNEKLTFEALMKLMNLSKIHLGNYFGQDDDTSNQQ</sequence>
<accession>A0A242NW13</accession>
<dbReference type="GO" id="GO:0005886">
    <property type="term" value="C:plasma membrane"/>
    <property type="evidence" value="ECO:0007669"/>
    <property type="project" value="UniProtKB-SubCell"/>
</dbReference>
<protein>
    <recommendedName>
        <fullName evidence="3">UPF0208 membrane protein YfbV</fullName>
    </recommendedName>
</protein>
<evidence type="ECO:0000313" key="11">
    <source>
        <dbReference type="Proteomes" id="UP000194968"/>
    </source>
</evidence>
<evidence type="ECO:0000256" key="7">
    <source>
        <dbReference type="ARBA" id="ARBA00022989"/>
    </source>
</evidence>
<evidence type="ECO:0000256" key="2">
    <source>
        <dbReference type="ARBA" id="ARBA00009474"/>
    </source>
</evidence>